<feature type="transmembrane region" description="Helical" evidence="1">
    <location>
        <begin position="128"/>
        <end position="149"/>
    </location>
</feature>
<dbReference type="EMBL" id="JBHTBE010000001">
    <property type="protein sequence ID" value="MFC7267460.1"/>
    <property type="molecule type" value="Genomic_DNA"/>
</dbReference>
<evidence type="ECO:0000313" key="3">
    <source>
        <dbReference type="Proteomes" id="UP001596507"/>
    </source>
</evidence>
<proteinExistence type="predicted"/>
<reference evidence="3" key="1">
    <citation type="journal article" date="2019" name="Int. J. Syst. Evol. Microbiol.">
        <title>The Global Catalogue of Microorganisms (GCM) 10K type strain sequencing project: providing services to taxonomists for standard genome sequencing and annotation.</title>
        <authorList>
            <consortium name="The Broad Institute Genomics Platform"/>
            <consortium name="The Broad Institute Genome Sequencing Center for Infectious Disease"/>
            <person name="Wu L."/>
            <person name="Ma J."/>
        </authorList>
    </citation>
    <scope>NUCLEOTIDE SEQUENCE [LARGE SCALE GENOMIC DNA]</scope>
    <source>
        <strain evidence="3">CGMCC 1.15772</strain>
    </source>
</reference>
<keyword evidence="1" id="KW-0812">Transmembrane</keyword>
<feature type="transmembrane region" description="Helical" evidence="1">
    <location>
        <begin position="62"/>
        <end position="85"/>
    </location>
</feature>
<dbReference type="Proteomes" id="UP001596507">
    <property type="component" value="Unassembled WGS sequence"/>
</dbReference>
<sequence length="168" mass="17734">MTARPAAGPAWRAPLWRAAAAVHLVIAGLLVVYLVGSLLLTGGQVVASRGPIWGAALDFPLFVVPAWMLIALAAVGAALYLPLLLTVRVLDARRLSGAWGVVAASVFTPLLFSAVVDDDIWRAFREQGYWIASAISAVCVLALAIAAFTTAPRYDRLARAGELPPGYL</sequence>
<gene>
    <name evidence="2" type="ORF">ACFQRL_00660</name>
</gene>
<feature type="transmembrane region" description="Helical" evidence="1">
    <location>
        <begin position="97"/>
        <end position="116"/>
    </location>
</feature>
<feature type="transmembrane region" description="Helical" evidence="1">
    <location>
        <begin position="21"/>
        <end position="42"/>
    </location>
</feature>
<organism evidence="2 3">
    <name type="scientific">Microbacterium fluvii</name>
    <dbReference type="NCBI Taxonomy" id="415215"/>
    <lineage>
        <taxon>Bacteria</taxon>
        <taxon>Bacillati</taxon>
        <taxon>Actinomycetota</taxon>
        <taxon>Actinomycetes</taxon>
        <taxon>Micrococcales</taxon>
        <taxon>Microbacteriaceae</taxon>
        <taxon>Microbacterium</taxon>
    </lineage>
</organism>
<accession>A0ABW2HDE6</accession>
<name>A0ABW2HDE6_9MICO</name>
<keyword evidence="3" id="KW-1185">Reference proteome</keyword>
<comment type="caution">
    <text evidence="2">The sequence shown here is derived from an EMBL/GenBank/DDBJ whole genome shotgun (WGS) entry which is preliminary data.</text>
</comment>
<evidence type="ECO:0000313" key="2">
    <source>
        <dbReference type="EMBL" id="MFC7267460.1"/>
    </source>
</evidence>
<dbReference type="RefSeq" id="WP_262872407.1">
    <property type="nucleotide sequence ID" value="NZ_BAABKW010000011.1"/>
</dbReference>
<keyword evidence="1" id="KW-0472">Membrane</keyword>
<keyword evidence="1" id="KW-1133">Transmembrane helix</keyword>
<evidence type="ECO:0000256" key="1">
    <source>
        <dbReference type="SAM" id="Phobius"/>
    </source>
</evidence>
<protein>
    <submittedName>
        <fullName evidence="2">Uncharacterized protein</fullName>
    </submittedName>
</protein>